<reference evidence="1 2" key="1">
    <citation type="submission" date="2018-01" db="EMBL/GenBank/DDBJ databases">
        <title>Genome Sequencing and Assembly of Anaerobacter polyendosporus strain CT4.</title>
        <authorList>
            <person name="Tachaapaikoon C."/>
            <person name="Sutheeworapong S."/>
            <person name="Jenjaroenpun P."/>
            <person name="Wongsurawat T."/>
            <person name="Nookeaw I."/>
            <person name="Cheawchanlertfa P."/>
            <person name="Kosugi A."/>
            <person name="Cheevadhanarak S."/>
            <person name="Ratanakhanokchai K."/>
        </authorList>
    </citation>
    <scope>NUCLEOTIDE SEQUENCE [LARGE SCALE GENOMIC DNA]</scope>
    <source>
        <strain evidence="1 2">CT4</strain>
    </source>
</reference>
<gene>
    <name evidence="1" type="ORF">C1I91_00340</name>
</gene>
<dbReference type="OrthoDB" id="2381017at2"/>
<evidence type="ECO:0008006" key="3">
    <source>
        <dbReference type="Google" id="ProtNLM"/>
    </source>
</evidence>
<protein>
    <recommendedName>
        <fullName evidence="3">DUF3794 domain-containing protein</fullName>
    </recommendedName>
</protein>
<evidence type="ECO:0000313" key="2">
    <source>
        <dbReference type="Proteomes" id="UP000286268"/>
    </source>
</evidence>
<keyword evidence="2" id="KW-1185">Reference proteome</keyword>
<dbReference type="EMBL" id="CP025746">
    <property type="protein sequence ID" value="QAA30258.1"/>
    <property type="molecule type" value="Genomic_DNA"/>
</dbReference>
<accession>A0A3R5V4V7</accession>
<organism evidence="1 2">
    <name type="scientific">Clostridium manihotivorum</name>
    <dbReference type="NCBI Taxonomy" id="2320868"/>
    <lineage>
        <taxon>Bacteria</taxon>
        <taxon>Bacillati</taxon>
        <taxon>Bacillota</taxon>
        <taxon>Clostridia</taxon>
        <taxon>Eubacteriales</taxon>
        <taxon>Clostridiaceae</taxon>
        <taxon>Clostridium</taxon>
    </lineage>
</organism>
<dbReference type="RefSeq" id="WP_128210709.1">
    <property type="nucleotide sequence ID" value="NZ_CP025746.1"/>
</dbReference>
<sequence length="272" mass="30698">MADNFKYNCGCAKSETLVQAHGVNSCVKGIKPPFFSKLPVVIAAKEVEVGIESCIELPCDEKYYEIKRTKKNLFLTQARVVSLNEKCGKLFLQGYIEKNIEYATADCVSKDKSVINGDIKHHTVKVPFHVITDIDFLLKPINKDRTSLTESDLYCDASEYDSCSCSYDGVKGKAYCESDFKEATVYNTRPFIKLDGFKIIELDMYKDATPLGGCYDGWEDGKGGEKKPGPEHEERCNCTPEYEGNLYSKIVEKMVLFLDIKVLQEQYVLVEC</sequence>
<dbReference type="AlphaFoldDB" id="A0A3R5V4V7"/>
<dbReference type="InterPro" id="IPR054845">
    <property type="entry name" value="Exosporium_prot_C"/>
</dbReference>
<dbReference type="KEGG" id="cmah:C1I91_00340"/>
<dbReference type="Proteomes" id="UP000286268">
    <property type="component" value="Chromosome"/>
</dbReference>
<evidence type="ECO:0000313" key="1">
    <source>
        <dbReference type="EMBL" id="QAA30258.1"/>
    </source>
</evidence>
<proteinExistence type="predicted"/>
<dbReference type="NCBIfam" id="NF045794">
    <property type="entry name" value="CsxC_fam"/>
    <property type="match status" value="1"/>
</dbReference>
<name>A0A3R5V4V7_9CLOT</name>